<keyword evidence="5" id="KW-1185">Reference proteome</keyword>
<feature type="compositionally biased region" description="Polar residues" evidence="2">
    <location>
        <begin position="8"/>
        <end position="18"/>
    </location>
</feature>
<evidence type="ECO:0000256" key="2">
    <source>
        <dbReference type="SAM" id="MobiDB-lite"/>
    </source>
</evidence>
<evidence type="ECO:0000313" key="4">
    <source>
        <dbReference type="EMBL" id="ADV63206.1"/>
    </source>
</evidence>
<sequence length="789" mass="86157">MNLAILTGSENAVPTPNGETRDDPAILTARFLEALSEFALRVPSQVDLAILFHQDTGGPSSSSEPILVVGHLPASDGSSLPSRKHPVEIQGQFLGTAIIVSQPPPAAVALLGEFLVDQAIRTAEWKQVEEDLLQDLCESHERLGALDETQVRPFSDTASHLKVIVERAAAITAGLQAILWAEVENQLVAKVHPPELALTPRDPKRGLLGAALNSHQPVVCKSHRVVASSRDAEEIEFAAAQAVLVVPVQTARGQRVVLAFWHDQEVIPFGTAVIKHAQALAHQAAMILENDRLFSESIEAARESERFNQQLDIGSRIQQTLLISATPKNFPGLSIGALALPSQKVDGDFIEYIPQTSACLDLIIGDVMGKGIPAALTGAATKSEFHRALGQLMALDNSRLPRPADVVNAAHRRIVDQLIELDSYITLSYARIDLTRRLLTLVDCGHTGIIHRSASNGSIRVLKGDNVPFGFSPREVYNEVTVELEKGDLLVFFSDGLTEARHPIQGLYGQERFQEWIAHHANLEPNDLVKAIEREIRGYSGENLQDDLTCVAIRILEWVDGEGRDTPAPFRVASWDEVGGDRTSGERIPNSRALVHHFESVSPDDPPPLPRPNSLNQLAAALGGVPDTPPPAWAASPPTVSYEATLPSHYHQLKKVRQLVRDAGAAVHALAGSGSSWDPFRLHEVEIAVNEATTNIIRHAYREATDRHFRIRVDAQPDQVVVRLTDAGDGFQPETVPMPALDGHQIGGMGLYIMRSYLDDLHYERSPEGLNTVVLTRRAMTLPPNDHEF</sequence>
<feature type="domain" description="PPM-type phosphatase" evidence="3">
    <location>
        <begin position="330"/>
        <end position="555"/>
    </location>
</feature>
<gene>
    <name evidence="4" type="ordered locus">Isop_2636</name>
</gene>
<dbReference type="SUPFAM" id="SSF55781">
    <property type="entry name" value="GAF domain-like"/>
    <property type="match status" value="1"/>
</dbReference>
<dbReference type="HOGENOM" id="CLU_355552_0_0_0"/>
<dbReference type="InterPro" id="IPR003594">
    <property type="entry name" value="HATPase_dom"/>
</dbReference>
<dbReference type="SMART" id="SM00331">
    <property type="entry name" value="PP2C_SIG"/>
    <property type="match status" value="1"/>
</dbReference>
<dbReference type="EMBL" id="CP002353">
    <property type="protein sequence ID" value="ADV63206.1"/>
    <property type="molecule type" value="Genomic_DNA"/>
</dbReference>
<dbReference type="GO" id="GO:0016791">
    <property type="term" value="F:phosphatase activity"/>
    <property type="evidence" value="ECO:0007669"/>
    <property type="project" value="TreeGrafter"/>
</dbReference>
<dbReference type="Gene3D" id="3.60.40.10">
    <property type="entry name" value="PPM-type phosphatase domain"/>
    <property type="match status" value="1"/>
</dbReference>
<dbReference type="InterPro" id="IPR036890">
    <property type="entry name" value="HATPase_C_sf"/>
</dbReference>
<dbReference type="InterPro" id="IPR052016">
    <property type="entry name" value="Bact_Sigma-Reg"/>
</dbReference>
<dbReference type="InterPro" id="IPR001932">
    <property type="entry name" value="PPM-type_phosphatase-like_dom"/>
</dbReference>
<dbReference type="eggNOG" id="COG2172">
    <property type="taxonomic scope" value="Bacteria"/>
</dbReference>
<evidence type="ECO:0000259" key="3">
    <source>
        <dbReference type="SMART" id="SM00331"/>
    </source>
</evidence>
<dbReference type="SUPFAM" id="SSF55874">
    <property type="entry name" value="ATPase domain of HSP90 chaperone/DNA topoisomerase II/histidine kinase"/>
    <property type="match status" value="1"/>
</dbReference>
<organism evidence="4 5">
    <name type="scientific">Isosphaera pallida (strain ATCC 43644 / DSM 9630 / IS1B)</name>
    <dbReference type="NCBI Taxonomy" id="575540"/>
    <lineage>
        <taxon>Bacteria</taxon>
        <taxon>Pseudomonadati</taxon>
        <taxon>Planctomycetota</taxon>
        <taxon>Planctomycetia</taxon>
        <taxon>Isosphaerales</taxon>
        <taxon>Isosphaeraceae</taxon>
        <taxon>Isosphaera</taxon>
    </lineage>
</organism>
<dbReference type="Gene3D" id="3.30.450.40">
    <property type="match status" value="1"/>
</dbReference>
<dbReference type="SUPFAM" id="SSF81606">
    <property type="entry name" value="PP2C-like"/>
    <property type="match status" value="1"/>
</dbReference>
<dbReference type="InParanoid" id="E8QZ64"/>
<dbReference type="STRING" id="575540.Isop_2636"/>
<reference evidence="4 5" key="2">
    <citation type="journal article" date="2011" name="Stand. Genomic Sci.">
        <title>Complete genome sequence of Isosphaera pallida type strain (IS1B).</title>
        <authorList>
            <consortium name="US DOE Joint Genome Institute (JGI-PGF)"/>
            <person name="Goker M."/>
            <person name="Cleland D."/>
            <person name="Saunders E."/>
            <person name="Lapidus A."/>
            <person name="Nolan M."/>
            <person name="Lucas S."/>
            <person name="Hammon N."/>
            <person name="Deshpande S."/>
            <person name="Cheng J.F."/>
            <person name="Tapia R."/>
            <person name="Han C."/>
            <person name="Goodwin L."/>
            <person name="Pitluck S."/>
            <person name="Liolios K."/>
            <person name="Pagani I."/>
            <person name="Ivanova N."/>
            <person name="Mavromatis K."/>
            <person name="Pati A."/>
            <person name="Chen A."/>
            <person name="Palaniappan K."/>
            <person name="Land M."/>
            <person name="Hauser L."/>
            <person name="Chang Y.J."/>
            <person name="Jeffries C.D."/>
            <person name="Detter J.C."/>
            <person name="Beck B."/>
            <person name="Woyke T."/>
            <person name="Bristow J."/>
            <person name="Eisen J.A."/>
            <person name="Markowitz V."/>
            <person name="Hugenholtz P."/>
            <person name="Kyrpides N.C."/>
            <person name="Klenk H.P."/>
        </authorList>
    </citation>
    <scope>NUCLEOTIDE SEQUENCE [LARGE SCALE GENOMIC DNA]</scope>
    <source>
        <strain evidence="5">ATCC 43644 / DSM 9630 / IS1B</strain>
    </source>
</reference>
<reference key="1">
    <citation type="submission" date="2010-11" db="EMBL/GenBank/DDBJ databases">
        <title>The complete sequence of chromosome of Isophaera pallida ATCC 43644.</title>
        <authorList>
            <consortium name="US DOE Joint Genome Institute (JGI-PGF)"/>
            <person name="Lucas S."/>
            <person name="Copeland A."/>
            <person name="Lapidus A."/>
            <person name="Bruce D."/>
            <person name="Goodwin L."/>
            <person name="Pitluck S."/>
            <person name="Kyrpides N."/>
            <person name="Mavromatis K."/>
            <person name="Pagani I."/>
            <person name="Ivanova N."/>
            <person name="Saunders E."/>
            <person name="Brettin T."/>
            <person name="Detter J.C."/>
            <person name="Han C."/>
            <person name="Tapia R."/>
            <person name="Land M."/>
            <person name="Hauser L."/>
            <person name="Markowitz V."/>
            <person name="Cheng J.-F."/>
            <person name="Hugenholtz P."/>
            <person name="Woyke T."/>
            <person name="Wu D."/>
            <person name="Eisen J.A."/>
        </authorList>
    </citation>
    <scope>NUCLEOTIDE SEQUENCE</scope>
    <source>
        <strain>ATCC 43644</strain>
    </source>
</reference>
<dbReference type="Pfam" id="PF13581">
    <property type="entry name" value="HATPase_c_2"/>
    <property type="match status" value="1"/>
</dbReference>
<evidence type="ECO:0000313" key="5">
    <source>
        <dbReference type="Proteomes" id="UP000008631"/>
    </source>
</evidence>
<dbReference type="InterPro" id="IPR029016">
    <property type="entry name" value="GAF-like_dom_sf"/>
</dbReference>
<accession>E8QZ64</accession>
<proteinExistence type="predicted"/>
<dbReference type="AlphaFoldDB" id="E8QZ64"/>
<dbReference type="RefSeq" id="WP_013565494.1">
    <property type="nucleotide sequence ID" value="NC_014962.1"/>
</dbReference>
<evidence type="ECO:0000256" key="1">
    <source>
        <dbReference type="ARBA" id="ARBA00022801"/>
    </source>
</evidence>
<protein>
    <submittedName>
        <fullName evidence="4">Protein serine/threonine phosphatase</fullName>
    </submittedName>
</protein>
<dbReference type="CDD" id="cd16936">
    <property type="entry name" value="HATPase_RsbW-like"/>
    <property type="match status" value="1"/>
</dbReference>
<feature type="region of interest" description="Disordered" evidence="2">
    <location>
        <begin position="1"/>
        <end position="21"/>
    </location>
</feature>
<dbReference type="KEGG" id="ipa:Isop_2636"/>
<keyword evidence="1" id="KW-0378">Hydrolase</keyword>
<dbReference type="InterPro" id="IPR036457">
    <property type="entry name" value="PPM-type-like_dom_sf"/>
</dbReference>
<dbReference type="Gene3D" id="3.30.565.10">
    <property type="entry name" value="Histidine kinase-like ATPase, C-terminal domain"/>
    <property type="match status" value="1"/>
</dbReference>
<dbReference type="PANTHER" id="PTHR43156">
    <property type="entry name" value="STAGE II SPORULATION PROTEIN E-RELATED"/>
    <property type="match status" value="1"/>
</dbReference>
<dbReference type="eggNOG" id="COG2208">
    <property type="taxonomic scope" value="Bacteria"/>
</dbReference>
<dbReference type="Proteomes" id="UP000008631">
    <property type="component" value="Chromosome"/>
</dbReference>
<dbReference type="Pfam" id="PF07228">
    <property type="entry name" value="SpoIIE"/>
    <property type="match status" value="1"/>
</dbReference>
<dbReference type="PANTHER" id="PTHR43156:SF2">
    <property type="entry name" value="STAGE II SPORULATION PROTEIN E"/>
    <property type="match status" value="1"/>
</dbReference>
<name>E8QZ64_ISOPI</name>
<dbReference type="OrthoDB" id="247273at2"/>